<keyword evidence="6 9" id="KW-0505">Motor protein</keyword>
<comment type="similarity">
    <text evidence="8">Belongs to the TRAFAC class myosin-kinesin ATPase superfamily. Kinesin family. KIN-5/BimC subfamily.</text>
</comment>
<protein>
    <recommendedName>
        <fullName evidence="12">Kinesin motor domain-containing protein</fullName>
    </recommendedName>
</protein>
<dbReference type="FunFam" id="3.40.850.10:FF:000019">
    <property type="entry name" value="Kinesin-like protein KIN-5D"/>
    <property type="match status" value="1"/>
</dbReference>
<dbReference type="GO" id="GO:0090307">
    <property type="term" value="P:mitotic spindle assembly"/>
    <property type="evidence" value="ECO:0007669"/>
    <property type="project" value="TreeGrafter"/>
</dbReference>
<dbReference type="Pfam" id="PF00225">
    <property type="entry name" value="Kinesin"/>
    <property type="match status" value="1"/>
</dbReference>
<gene>
    <name evidence="13" type="ORF">INT48_002124</name>
</gene>
<dbReference type="Gene3D" id="3.40.850.10">
    <property type="entry name" value="Kinesin motor domain"/>
    <property type="match status" value="1"/>
</dbReference>
<dbReference type="GO" id="GO:0007018">
    <property type="term" value="P:microtubule-based movement"/>
    <property type="evidence" value="ECO:0007669"/>
    <property type="project" value="InterPro"/>
</dbReference>
<feature type="domain" description="Kinesin motor" evidence="12">
    <location>
        <begin position="498"/>
        <end position="824"/>
    </location>
</feature>
<proteinExistence type="inferred from homology"/>
<dbReference type="InterPro" id="IPR046869">
    <property type="entry name" value="SLM1/RGC1-like_PH"/>
</dbReference>
<dbReference type="Proteomes" id="UP000613177">
    <property type="component" value="Unassembled WGS sequence"/>
</dbReference>
<evidence type="ECO:0000256" key="3">
    <source>
        <dbReference type="ARBA" id="ARBA00022701"/>
    </source>
</evidence>
<evidence type="ECO:0000256" key="1">
    <source>
        <dbReference type="ARBA" id="ARBA00004245"/>
    </source>
</evidence>
<reference evidence="13" key="1">
    <citation type="submission" date="2021-01" db="EMBL/GenBank/DDBJ databases">
        <title>Metabolic potential, ecology and presence of endohyphal bacteria is reflected in genomic diversity of Mucoromycotina.</title>
        <authorList>
            <person name="Muszewska A."/>
            <person name="Okrasinska A."/>
            <person name="Steczkiewicz K."/>
            <person name="Drgas O."/>
            <person name="Orlowska M."/>
            <person name="Perlinska-Lenart U."/>
            <person name="Aleksandrzak-Piekarczyk T."/>
            <person name="Szatraj K."/>
            <person name="Zielenkiewicz U."/>
            <person name="Pilsyk S."/>
            <person name="Malc E."/>
            <person name="Mieczkowski P."/>
            <person name="Kruszewska J.S."/>
            <person name="Biernat P."/>
            <person name="Pawlowska J."/>
        </authorList>
    </citation>
    <scope>NUCLEOTIDE SEQUENCE</scope>
    <source>
        <strain evidence="13">WA0000018081</strain>
    </source>
</reference>
<dbReference type="GO" id="GO:0008017">
    <property type="term" value="F:microtubule binding"/>
    <property type="evidence" value="ECO:0007669"/>
    <property type="project" value="InterPro"/>
</dbReference>
<evidence type="ECO:0000256" key="10">
    <source>
        <dbReference type="SAM" id="Coils"/>
    </source>
</evidence>
<comment type="subcellular location">
    <subcellularLocation>
        <location evidence="1">Cytoplasm</location>
        <location evidence="1">Cytoskeleton</location>
    </subcellularLocation>
</comment>
<feature type="compositionally biased region" description="Low complexity" evidence="11">
    <location>
        <begin position="74"/>
        <end position="89"/>
    </location>
</feature>
<feature type="coiled-coil region" evidence="10">
    <location>
        <begin position="877"/>
        <end position="936"/>
    </location>
</feature>
<evidence type="ECO:0000256" key="7">
    <source>
        <dbReference type="ARBA" id="ARBA00023212"/>
    </source>
</evidence>
<dbReference type="InterPro" id="IPR046868">
    <property type="entry name" value="BAR_4"/>
</dbReference>
<dbReference type="InterPro" id="IPR019821">
    <property type="entry name" value="Kinesin_motor_CS"/>
</dbReference>
<dbReference type="SUPFAM" id="SSF50729">
    <property type="entry name" value="PH domain-like"/>
    <property type="match status" value="1"/>
</dbReference>
<comment type="caution">
    <text evidence="13">The sequence shown here is derived from an EMBL/GenBank/DDBJ whole genome shotgun (WGS) entry which is preliminary data.</text>
</comment>
<sequence>MSQNENIARPQSRFIEHFDIIPPAELLDVMDDQEEEEEERQRVYLSADEKLGKKPTPLYGLSTSRLADNHLFYSPTPSTTHSTPSLSTSKVSNKSKPIKTTTRSSFMGPIKVDKKLRSLNKADIIIKRYESWYKFIILFISWLSEIERLCNQSKRTYQLLSDSSSKSSSNKSVNDIQVTLYSFTTDLALQEQKLAQAIQSEHLPSLEQLKKQCNYNIKSLKNQFGLGLEEFLKRAEVTASFMAQLTKTCKDARGTIENGAQVINDPWLVNLYLLRQLKREVDEENRLRELMVPIQKTIFNFENQLLVSVQNTLKVCFNKPGVSTEQSVQILNHTVNNNWDTFVSLNQKDIVDEANPLKQYLNINYPYKNDPLVMTVHKGQLERKIGVLNKYSKRFFVLTQSGFLHQFKLNDKMAPEYSIYLPKCNLLKSKDTWFEIQRSGSVLQRDKSYVFRTSSSEETAICRKRVLVTTENASVQKKRRASMNVKALKKVSTESGSKIKVMLRCKANNSIKGTPTTLEPVHNAPDTKILLKTNNTIYSFDRVFDQHATQEKIYEAVADPVLKEVLKGYSCTIFAYGQTGTGKTYTMEGDLSEDEGGHGRNAGIIPRTIRQLFQELKKRDPENHVMVSMLELYNEELRDLLCFSDEPKPLNIFEDGTGVVVQGIKEHAITSVERGLEMMKSGVKKRMTASTNINDKSSRSHSIFTITVYLREVAANGEKTFRVGKLNLVDLAGSENSRSSGSEQLRAREAANINRSLLTLGRVINSLVDKTPHIPYRESKLTRLLKDSLGGHTKTYIIATVSPEQQTLEEIRSTLDYASHANGICNRPQTNVPISSEKHVTALIRSMEQMDNDLQMNYDRNGVYQTKKVYDATRFELQSTKEALQAKEAENHNLRNIEKVVKEQSKLAAEEYKFKISELQNSLEIKTREQREFELQQRKVQHQMQKEFNLRLSEVEAEAKAKNQALVTEFNLQLSQASEENNQLKRRHLELVQSIANLKNDVIAAVSSKWQSFMSNK</sequence>
<evidence type="ECO:0000256" key="9">
    <source>
        <dbReference type="PROSITE-ProRule" id="PRU00283"/>
    </source>
</evidence>
<keyword evidence="3" id="KW-0493">Microtubule</keyword>
<dbReference type="PANTHER" id="PTHR47970">
    <property type="entry name" value="KINESIN-LIKE PROTEIN KIF11"/>
    <property type="match status" value="1"/>
</dbReference>
<evidence type="ECO:0000256" key="2">
    <source>
        <dbReference type="ARBA" id="ARBA00022490"/>
    </source>
</evidence>
<dbReference type="GO" id="GO:0008574">
    <property type="term" value="F:plus-end-directed microtubule motor activity"/>
    <property type="evidence" value="ECO:0007669"/>
    <property type="project" value="TreeGrafter"/>
</dbReference>
<dbReference type="PRINTS" id="PR00380">
    <property type="entry name" value="KINESINHEAVY"/>
</dbReference>
<dbReference type="GO" id="GO:0005524">
    <property type="term" value="F:ATP binding"/>
    <property type="evidence" value="ECO:0007669"/>
    <property type="project" value="UniProtKB-UniRule"/>
</dbReference>
<evidence type="ECO:0000256" key="8">
    <source>
        <dbReference type="ARBA" id="ARBA00034704"/>
    </source>
</evidence>
<keyword evidence="10" id="KW-0175">Coiled coil</keyword>
<keyword evidence="2" id="KW-0963">Cytoplasm</keyword>
<dbReference type="InterPro" id="IPR027417">
    <property type="entry name" value="P-loop_NTPase"/>
</dbReference>
<feature type="compositionally biased region" description="Polar residues" evidence="11">
    <location>
        <begin position="90"/>
        <end position="102"/>
    </location>
</feature>
<dbReference type="InterPro" id="IPR001752">
    <property type="entry name" value="Kinesin_motor_dom"/>
</dbReference>
<dbReference type="AlphaFoldDB" id="A0A8H7T0W3"/>
<dbReference type="GO" id="GO:0005876">
    <property type="term" value="C:spindle microtubule"/>
    <property type="evidence" value="ECO:0007669"/>
    <property type="project" value="TreeGrafter"/>
</dbReference>
<keyword evidence="4 9" id="KW-0547">Nucleotide-binding</keyword>
<keyword evidence="14" id="KW-1185">Reference proteome</keyword>
<dbReference type="InterPro" id="IPR036961">
    <property type="entry name" value="Kinesin_motor_dom_sf"/>
</dbReference>
<dbReference type="InterPro" id="IPR011993">
    <property type="entry name" value="PH-like_dom_sf"/>
</dbReference>
<dbReference type="SMART" id="SM00129">
    <property type="entry name" value="KISc"/>
    <property type="match status" value="1"/>
</dbReference>
<dbReference type="PROSITE" id="PS50067">
    <property type="entry name" value="KINESIN_MOTOR_2"/>
    <property type="match status" value="1"/>
</dbReference>
<keyword evidence="7" id="KW-0206">Cytoskeleton</keyword>
<dbReference type="PANTHER" id="PTHR47970:SF12">
    <property type="entry name" value="KINESIN FAMILY MEMBER 11"/>
    <property type="match status" value="1"/>
</dbReference>
<evidence type="ECO:0000313" key="14">
    <source>
        <dbReference type="Proteomes" id="UP000613177"/>
    </source>
</evidence>
<dbReference type="InterPro" id="IPR047149">
    <property type="entry name" value="KIF11-like"/>
</dbReference>
<dbReference type="PROSITE" id="PS00411">
    <property type="entry name" value="KINESIN_MOTOR_1"/>
    <property type="match status" value="1"/>
</dbReference>
<feature type="coiled-coil region" evidence="10">
    <location>
        <begin position="967"/>
        <end position="1001"/>
    </location>
</feature>
<evidence type="ECO:0000256" key="5">
    <source>
        <dbReference type="ARBA" id="ARBA00022840"/>
    </source>
</evidence>
<dbReference type="SUPFAM" id="SSF52540">
    <property type="entry name" value="P-loop containing nucleoside triphosphate hydrolases"/>
    <property type="match status" value="1"/>
</dbReference>
<evidence type="ECO:0000259" key="12">
    <source>
        <dbReference type="PROSITE" id="PS50067"/>
    </source>
</evidence>
<keyword evidence="5 9" id="KW-0067">ATP-binding</keyword>
<dbReference type="Pfam" id="PF20399">
    <property type="entry name" value="PH_20"/>
    <property type="match status" value="1"/>
</dbReference>
<dbReference type="Pfam" id="PF20400">
    <property type="entry name" value="BAR_4"/>
    <property type="match status" value="1"/>
</dbReference>
<evidence type="ECO:0000256" key="11">
    <source>
        <dbReference type="SAM" id="MobiDB-lite"/>
    </source>
</evidence>
<feature type="region of interest" description="Disordered" evidence="11">
    <location>
        <begin position="73"/>
        <end position="102"/>
    </location>
</feature>
<dbReference type="GO" id="GO:0072686">
    <property type="term" value="C:mitotic spindle"/>
    <property type="evidence" value="ECO:0007669"/>
    <property type="project" value="TreeGrafter"/>
</dbReference>
<evidence type="ECO:0000256" key="4">
    <source>
        <dbReference type="ARBA" id="ARBA00022741"/>
    </source>
</evidence>
<dbReference type="EMBL" id="JAEPRE010000002">
    <property type="protein sequence ID" value="KAG2237823.1"/>
    <property type="molecule type" value="Genomic_DNA"/>
</dbReference>
<organism evidence="13 14">
    <name type="scientific">Thamnidium elegans</name>
    <dbReference type="NCBI Taxonomy" id="101142"/>
    <lineage>
        <taxon>Eukaryota</taxon>
        <taxon>Fungi</taxon>
        <taxon>Fungi incertae sedis</taxon>
        <taxon>Mucoromycota</taxon>
        <taxon>Mucoromycotina</taxon>
        <taxon>Mucoromycetes</taxon>
        <taxon>Mucorales</taxon>
        <taxon>Mucorineae</taxon>
        <taxon>Mucoraceae</taxon>
        <taxon>Thamnidium</taxon>
    </lineage>
</organism>
<evidence type="ECO:0000313" key="13">
    <source>
        <dbReference type="EMBL" id="KAG2237823.1"/>
    </source>
</evidence>
<evidence type="ECO:0000256" key="6">
    <source>
        <dbReference type="ARBA" id="ARBA00023175"/>
    </source>
</evidence>
<dbReference type="Gene3D" id="2.30.29.30">
    <property type="entry name" value="Pleckstrin-homology domain (PH domain)/Phosphotyrosine-binding domain (PTB)"/>
    <property type="match status" value="1"/>
</dbReference>
<name>A0A8H7T0W3_9FUNG</name>
<accession>A0A8H7T0W3</accession>
<feature type="binding site" evidence="9">
    <location>
        <begin position="577"/>
        <end position="584"/>
    </location>
    <ligand>
        <name>ATP</name>
        <dbReference type="ChEBI" id="CHEBI:30616"/>
    </ligand>
</feature>
<dbReference type="GO" id="GO:0051231">
    <property type="term" value="P:spindle elongation"/>
    <property type="evidence" value="ECO:0007669"/>
    <property type="project" value="TreeGrafter"/>
</dbReference>